<keyword evidence="7" id="KW-1185">Reference proteome</keyword>
<organism evidence="6 7">
    <name type="scientific">Paremcibacter congregatus</name>
    <dbReference type="NCBI Taxonomy" id="2043170"/>
    <lineage>
        <taxon>Bacteria</taxon>
        <taxon>Pseudomonadati</taxon>
        <taxon>Pseudomonadota</taxon>
        <taxon>Alphaproteobacteria</taxon>
        <taxon>Emcibacterales</taxon>
        <taxon>Emcibacteraceae</taxon>
        <taxon>Paremcibacter</taxon>
    </lineage>
</organism>
<comment type="caution">
    <text evidence="6">The sequence shown here is derived from an EMBL/GenBank/DDBJ whole genome shotgun (WGS) entry which is preliminary data.</text>
</comment>
<dbReference type="AlphaFoldDB" id="A0A2G4YSE3"/>
<gene>
    <name evidence="6" type="ORF">CRD36_11150</name>
</gene>
<protein>
    <submittedName>
        <fullName evidence="6">1-acyl-sn-glycerol-3-phosphate acyltransferase</fullName>
    </submittedName>
</protein>
<name>A0A2G4YSE3_9PROT</name>
<dbReference type="SMART" id="SM00563">
    <property type="entry name" value="PlsC"/>
    <property type="match status" value="1"/>
</dbReference>
<dbReference type="EMBL" id="PDEM01000024">
    <property type="protein sequence ID" value="PHZ84366.1"/>
    <property type="molecule type" value="Genomic_DNA"/>
</dbReference>
<dbReference type="GO" id="GO:0006654">
    <property type="term" value="P:phosphatidic acid biosynthetic process"/>
    <property type="evidence" value="ECO:0007669"/>
    <property type="project" value="TreeGrafter"/>
</dbReference>
<dbReference type="RefSeq" id="WP_099473240.1">
    <property type="nucleotide sequence ID" value="NZ_CP041025.1"/>
</dbReference>
<keyword evidence="4" id="KW-0472">Membrane</keyword>
<sequence>MIFYVWGGLACLVWAPLLYIPGVPRHWHMKFQTFWSYSVRRLLAVVQGLKMEVRGRENIAPQPVIYAVKHQSMLDTFVMHTVLDDPTFIMKKELLNIPLYGRVCAKVGNIPIDRDMGLKSMREMLQRSRQEIEQGRSVIIFPEGSRAVPGEKHPYLSGIFGVYKHLKVPVIPVALNTGLYWPRRGALKKGHFVIEFLPAIPTGLSKDAFMAQLEENIEDASLNLLPDRKAA</sequence>
<evidence type="ECO:0000256" key="3">
    <source>
        <dbReference type="ARBA" id="ARBA00023315"/>
    </source>
</evidence>
<keyword evidence="2 6" id="KW-0808">Transferase</keyword>
<feature type="domain" description="Phospholipid/glycerol acyltransferase" evidence="5">
    <location>
        <begin position="64"/>
        <end position="178"/>
    </location>
</feature>
<dbReference type="PANTHER" id="PTHR10434">
    <property type="entry name" value="1-ACYL-SN-GLYCEROL-3-PHOSPHATE ACYLTRANSFERASE"/>
    <property type="match status" value="1"/>
</dbReference>
<dbReference type="CDD" id="cd07989">
    <property type="entry name" value="LPLAT_AGPAT-like"/>
    <property type="match status" value="1"/>
</dbReference>
<reference evidence="6 7" key="1">
    <citation type="submission" date="2017-10" db="EMBL/GenBank/DDBJ databases">
        <title>Frigbacter circumglobatus gen. nov. sp. nov., isolated from sediment cultured in situ.</title>
        <authorList>
            <person name="Zhao Z."/>
        </authorList>
    </citation>
    <scope>NUCLEOTIDE SEQUENCE [LARGE SCALE GENOMIC DNA]</scope>
    <source>
        <strain evidence="6 7">ZYL</strain>
    </source>
</reference>
<proteinExistence type="predicted"/>
<dbReference type="InParanoid" id="A0A2G4YSE3"/>
<dbReference type="FunCoup" id="A0A2G4YSE3">
    <property type="interactions" value="328"/>
</dbReference>
<dbReference type="Pfam" id="PF01553">
    <property type="entry name" value="Acyltransferase"/>
    <property type="match status" value="1"/>
</dbReference>
<dbReference type="SUPFAM" id="SSF69593">
    <property type="entry name" value="Glycerol-3-phosphate (1)-acyltransferase"/>
    <property type="match status" value="1"/>
</dbReference>
<evidence type="ECO:0000313" key="7">
    <source>
        <dbReference type="Proteomes" id="UP000229730"/>
    </source>
</evidence>
<accession>A0A2G4YSE3</accession>
<dbReference type="PANTHER" id="PTHR10434:SF40">
    <property type="entry name" value="1-ACYL-SN-GLYCEROL-3-PHOSPHATE ACYLTRANSFERASE"/>
    <property type="match status" value="1"/>
</dbReference>
<evidence type="ECO:0000259" key="5">
    <source>
        <dbReference type="SMART" id="SM00563"/>
    </source>
</evidence>
<dbReference type="OrthoDB" id="5290997at2"/>
<evidence type="ECO:0000256" key="2">
    <source>
        <dbReference type="ARBA" id="ARBA00022679"/>
    </source>
</evidence>
<dbReference type="GO" id="GO:0003841">
    <property type="term" value="F:1-acylglycerol-3-phosphate O-acyltransferase activity"/>
    <property type="evidence" value="ECO:0007669"/>
    <property type="project" value="TreeGrafter"/>
</dbReference>
<dbReference type="Proteomes" id="UP000229730">
    <property type="component" value="Unassembled WGS sequence"/>
</dbReference>
<comment type="pathway">
    <text evidence="1">Lipid metabolism.</text>
</comment>
<evidence type="ECO:0000256" key="4">
    <source>
        <dbReference type="SAM" id="Phobius"/>
    </source>
</evidence>
<keyword evidence="4" id="KW-1133">Transmembrane helix</keyword>
<keyword evidence="4" id="KW-0812">Transmembrane</keyword>
<dbReference type="InterPro" id="IPR002123">
    <property type="entry name" value="Plipid/glycerol_acylTrfase"/>
</dbReference>
<evidence type="ECO:0000313" key="6">
    <source>
        <dbReference type="EMBL" id="PHZ84366.1"/>
    </source>
</evidence>
<evidence type="ECO:0000256" key="1">
    <source>
        <dbReference type="ARBA" id="ARBA00005189"/>
    </source>
</evidence>
<feature type="transmembrane region" description="Helical" evidence="4">
    <location>
        <begin position="6"/>
        <end position="23"/>
    </location>
</feature>
<keyword evidence="3 6" id="KW-0012">Acyltransferase</keyword>